<sequence length="91" mass="10827">MNIECTFGKFKIIKTLADKDELLILSQWDCLVKVFENSRIFLVNKKDAIFGVYTQQNEFLETLSKLIQQIDYRDWDHLHLGADQFFEKHNS</sequence>
<dbReference type="RefSeq" id="WP_084119847.1">
    <property type="nucleotide sequence ID" value="NZ_LT838813.1"/>
</dbReference>
<protein>
    <submittedName>
        <fullName evidence="1">Uncharacterized protein</fullName>
    </submittedName>
</protein>
<accession>A0A1W2H3R6</accession>
<evidence type="ECO:0000313" key="2">
    <source>
        <dbReference type="Proteomes" id="UP000192333"/>
    </source>
</evidence>
<dbReference type="AlphaFoldDB" id="A0A1W2H3R6"/>
<reference evidence="2" key="1">
    <citation type="submission" date="2017-04" db="EMBL/GenBank/DDBJ databases">
        <authorList>
            <person name="Varghese N."/>
            <person name="Submissions S."/>
        </authorList>
    </citation>
    <scope>NUCLEOTIDE SEQUENCE [LARGE SCALE GENOMIC DNA]</scope>
    <source>
        <strain evidence="2">DSM 16537</strain>
    </source>
</reference>
<proteinExistence type="predicted"/>
<dbReference type="Proteomes" id="UP000192333">
    <property type="component" value="Chromosome I"/>
</dbReference>
<gene>
    <name evidence="1" type="ORF">SAMN00777080_1685</name>
</gene>
<keyword evidence="2" id="KW-1185">Reference proteome</keyword>
<evidence type="ECO:0000313" key="1">
    <source>
        <dbReference type="EMBL" id="SMD43106.1"/>
    </source>
</evidence>
<dbReference type="OrthoDB" id="826828at2"/>
<name>A0A1W2H3R6_9BACT</name>
<organism evidence="1 2">
    <name type="scientific">Aquiflexum balticum DSM 16537</name>
    <dbReference type="NCBI Taxonomy" id="758820"/>
    <lineage>
        <taxon>Bacteria</taxon>
        <taxon>Pseudomonadati</taxon>
        <taxon>Bacteroidota</taxon>
        <taxon>Cytophagia</taxon>
        <taxon>Cytophagales</taxon>
        <taxon>Cyclobacteriaceae</taxon>
        <taxon>Aquiflexum</taxon>
    </lineage>
</organism>
<dbReference type="EMBL" id="LT838813">
    <property type="protein sequence ID" value="SMD43106.1"/>
    <property type="molecule type" value="Genomic_DNA"/>
</dbReference>